<organism evidence="1 2">
    <name type="scientific">Avena sativa</name>
    <name type="common">Oat</name>
    <dbReference type="NCBI Taxonomy" id="4498"/>
    <lineage>
        <taxon>Eukaryota</taxon>
        <taxon>Viridiplantae</taxon>
        <taxon>Streptophyta</taxon>
        <taxon>Embryophyta</taxon>
        <taxon>Tracheophyta</taxon>
        <taxon>Spermatophyta</taxon>
        <taxon>Magnoliopsida</taxon>
        <taxon>Liliopsida</taxon>
        <taxon>Poales</taxon>
        <taxon>Poaceae</taxon>
        <taxon>BOP clade</taxon>
        <taxon>Pooideae</taxon>
        <taxon>Poodae</taxon>
        <taxon>Poeae</taxon>
        <taxon>Poeae Chloroplast Group 1 (Aveneae type)</taxon>
        <taxon>Aveninae</taxon>
        <taxon>Avena</taxon>
    </lineage>
</organism>
<reference evidence="1" key="1">
    <citation type="submission" date="2021-05" db="EMBL/GenBank/DDBJ databases">
        <authorList>
            <person name="Scholz U."/>
            <person name="Mascher M."/>
            <person name="Fiebig A."/>
        </authorList>
    </citation>
    <scope>NUCLEOTIDE SEQUENCE [LARGE SCALE GENOMIC DNA]</scope>
</reference>
<dbReference type="Proteomes" id="UP001732700">
    <property type="component" value="Chromosome 7A"/>
</dbReference>
<keyword evidence="2" id="KW-1185">Reference proteome</keyword>
<sequence length="452" mass="49463">MFFNIHSLFHIYIYSAKYYYFYQITGDARAVKKALFAVSTIIYKCPSRENIPLETSIQELPPTIILPSELPVYPASNLYPVSDAAMPSGHPSLAILGATRHGSHAPEYTVPADAHGRLPIYQSMVPAIPTYNTPKCSGELLLRVVCPGDKIGLVIGKGGVTIKSIRKESGARIDVDDAKNDKEESIITIESTEATDDVKSAAVEAVLLLQAKINDENEDRMHLRLLVPGNVIGCLIGRGGSIINDMRSKCKATIHISKGSKPRRASSSDELVEVLGEVDKLRDALVQIVLRLREDVLKDSVERQNSDKDGKLTVATTEPVYSSSFPMPALLPPLRYDQKSEVERGSDVYPRSSSYGYSSMQAVDDGFGAHSYSSKAYGRRLPDMEMIIPSSGLSKVMGKHGTNLDNIRKISGAVIEIIESKSSRHDHVAHISGTSEQRQSAESLIKAFIMST</sequence>
<evidence type="ECO:0000313" key="1">
    <source>
        <dbReference type="EnsemblPlants" id="AVESA.00010b.r2.7AG1240080.1.CDS"/>
    </source>
</evidence>
<proteinExistence type="predicted"/>
<evidence type="ECO:0000313" key="2">
    <source>
        <dbReference type="Proteomes" id="UP001732700"/>
    </source>
</evidence>
<reference evidence="1" key="2">
    <citation type="submission" date="2025-09" db="UniProtKB">
        <authorList>
            <consortium name="EnsemblPlants"/>
        </authorList>
    </citation>
    <scope>IDENTIFICATION</scope>
</reference>
<accession>A0ACD5ZVM2</accession>
<protein>
    <submittedName>
        <fullName evidence="1">Uncharacterized protein</fullName>
    </submittedName>
</protein>
<name>A0ACD5ZVM2_AVESA</name>
<dbReference type="EnsemblPlants" id="AVESA.00010b.r2.7AG1240080.1">
    <property type="protein sequence ID" value="AVESA.00010b.r2.7AG1240080.1.CDS"/>
    <property type="gene ID" value="AVESA.00010b.r2.7AG1240080"/>
</dbReference>